<evidence type="ECO:0000313" key="2">
    <source>
        <dbReference type="Proteomes" id="UP000028713"/>
    </source>
</evidence>
<dbReference type="RefSeq" id="WP_034675469.1">
    <property type="nucleotide sequence ID" value="NZ_FPAP01000001.1"/>
</dbReference>
<dbReference type="STRING" id="236814.IX39_09260"/>
<dbReference type="OrthoDB" id="1267332at2"/>
<keyword evidence="2" id="KW-1185">Reference proteome</keyword>
<dbReference type="EMBL" id="JPRP01000001">
    <property type="protein sequence ID" value="KFF00790.1"/>
    <property type="molecule type" value="Genomic_DNA"/>
</dbReference>
<evidence type="ECO:0000313" key="1">
    <source>
        <dbReference type="EMBL" id="KFF00790.1"/>
    </source>
</evidence>
<comment type="caution">
    <text evidence="1">The sequence shown here is derived from an EMBL/GenBank/DDBJ whole genome shotgun (WGS) entry which is preliminary data.</text>
</comment>
<gene>
    <name evidence="1" type="ORF">IX39_09260</name>
</gene>
<sequence length="88" mass="10691">MEEFSLKNFQLITLEPYVYRLFKDQQNIYLLEVSCGTHGIWEVWIKLNEEEIKLYLDEKELGLKEIAGFFSFNCYGSEYQKRYVKVYK</sequence>
<organism evidence="1 2">
    <name type="scientific">Chryseobacterium formosense</name>
    <dbReference type="NCBI Taxonomy" id="236814"/>
    <lineage>
        <taxon>Bacteria</taxon>
        <taxon>Pseudomonadati</taxon>
        <taxon>Bacteroidota</taxon>
        <taxon>Flavobacteriia</taxon>
        <taxon>Flavobacteriales</taxon>
        <taxon>Weeksellaceae</taxon>
        <taxon>Chryseobacterium group</taxon>
        <taxon>Chryseobacterium</taxon>
    </lineage>
</organism>
<proteinExistence type="predicted"/>
<protein>
    <submittedName>
        <fullName evidence="1">Uncharacterized protein</fullName>
    </submittedName>
</protein>
<accession>A0A085Z8M6</accession>
<name>A0A085Z8M6_9FLAO</name>
<dbReference type="AlphaFoldDB" id="A0A085Z8M6"/>
<dbReference type="Proteomes" id="UP000028713">
    <property type="component" value="Unassembled WGS sequence"/>
</dbReference>
<reference evidence="1 2" key="1">
    <citation type="submission" date="2014-07" db="EMBL/GenBank/DDBJ databases">
        <title>Genome of Chryseobacterium formosense LMG 24722.</title>
        <authorList>
            <person name="Pipes S.E."/>
            <person name="Stropko S.J."/>
            <person name="Newman J.D."/>
        </authorList>
    </citation>
    <scope>NUCLEOTIDE SEQUENCE [LARGE SCALE GENOMIC DNA]</scope>
    <source>
        <strain evidence="1 2">LMG 24722</strain>
    </source>
</reference>